<dbReference type="RefSeq" id="WP_004046383.1">
    <property type="nucleotide sequence ID" value="NZ_AOJE01000010.1"/>
</dbReference>
<dbReference type="OrthoDB" id="260697at2157"/>
<accession>M0E8V2</accession>
<dbReference type="eggNOG" id="arCOG06441">
    <property type="taxonomic scope" value="Archaea"/>
</dbReference>
<evidence type="ECO:0000256" key="1">
    <source>
        <dbReference type="SAM" id="MobiDB-lite"/>
    </source>
</evidence>
<comment type="caution">
    <text evidence="3">The sequence shown here is derived from an EMBL/GenBank/DDBJ whole genome shotgun (WGS) entry which is preliminary data.</text>
</comment>
<dbReference type="STRING" id="1227484.C471_02465"/>
<organism evidence="3 4">
    <name type="scientific">Halorubrum saccharovorum DSM 1137</name>
    <dbReference type="NCBI Taxonomy" id="1227484"/>
    <lineage>
        <taxon>Archaea</taxon>
        <taxon>Methanobacteriati</taxon>
        <taxon>Methanobacteriota</taxon>
        <taxon>Stenosarchaea group</taxon>
        <taxon>Halobacteria</taxon>
        <taxon>Halobacteriales</taxon>
        <taxon>Haloferacaceae</taxon>
        <taxon>Halorubrum</taxon>
    </lineage>
</organism>
<dbReference type="Pfam" id="PF00582">
    <property type="entry name" value="Usp"/>
    <property type="match status" value="1"/>
</dbReference>
<dbReference type="InterPro" id="IPR014729">
    <property type="entry name" value="Rossmann-like_a/b/a_fold"/>
</dbReference>
<dbReference type="Gene3D" id="3.40.50.620">
    <property type="entry name" value="HUPs"/>
    <property type="match status" value="1"/>
</dbReference>
<evidence type="ECO:0000259" key="2">
    <source>
        <dbReference type="Pfam" id="PF00582"/>
    </source>
</evidence>
<feature type="domain" description="UspA" evidence="2">
    <location>
        <begin position="4"/>
        <end position="107"/>
    </location>
</feature>
<reference evidence="3 4" key="1">
    <citation type="journal article" date="2014" name="PLoS Genet.">
        <title>Phylogenetically driven sequencing of extremely halophilic archaea reveals strategies for static and dynamic osmo-response.</title>
        <authorList>
            <person name="Becker E.A."/>
            <person name="Seitzer P.M."/>
            <person name="Tritt A."/>
            <person name="Larsen D."/>
            <person name="Krusor M."/>
            <person name="Yao A.I."/>
            <person name="Wu D."/>
            <person name="Madern D."/>
            <person name="Eisen J.A."/>
            <person name="Darling A.E."/>
            <person name="Facciotti M.T."/>
        </authorList>
    </citation>
    <scope>NUCLEOTIDE SEQUENCE [LARGE SCALE GENOMIC DNA]</scope>
    <source>
        <strain evidence="3 4">DSM 1137</strain>
    </source>
</reference>
<evidence type="ECO:0000313" key="4">
    <source>
        <dbReference type="Proteomes" id="UP000011514"/>
    </source>
</evidence>
<dbReference type="InterPro" id="IPR006016">
    <property type="entry name" value="UspA"/>
</dbReference>
<dbReference type="PATRIC" id="fig|1227484.4.peg.502"/>
<proteinExistence type="predicted"/>
<feature type="region of interest" description="Disordered" evidence="1">
    <location>
        <begin position="135"/>
        <end position="159"/>
    </location>
</feature>
<dbReference type="EMBL" id="AOJE01000010">
    <property type="protein sequence ID" value="ELZ42819.1"/>
    <property type="molecule type" value="Genomic_DNA"/>
</dbReference>
<sequence length="159" mass="17375">MTLVVVPVRFPPSSHSEATLREAARVAEERDAELTILHVDLYQNSGGVSRSDLKRAVEERIGRLDRARYVVRRGFLVEETILEEVVAEGADVVVIGSKQAGRWRRMVQKLLSDPDIDAFLRTELDCTVITVDADGDTTVNETGESDDDAAPLPGDGAGD</sequence>
<keyword evidence="4" id="KW-1185">Reference proteome</keyword>
<dbReference type="Proteomes" id="UP000011514">
    <property type="component" value="Unassembled WGS sequence"/>
</dbReference>
<dbReference type="AlphaFoldDB" id="M0E8V2"/>
<feature type="compositionally biased region" description="Low complexity" evidence="1">
    <location>
        <begin position="150"/>
        <end position="159"/>
    </location>
</feature>
<dbReference type="CDD" id="cd00293">
    <property type="entry name" value="USP-like"/>
    <property type="match status" value="1"/>
</dbReference>
<name>M0E8V2_9EURY</name>
<dbReference type="SUPFAM" id="SSF52402">
    <property type="entry name" value="Adenine nucleotide alpha hydrolases-like"/>
    <property type="match status" value="1"/>
</dbReference>
<protein>
    <submittedName>
        <fullName evidence="3">UspA domain protein</fullName>
    </submittedName>
</protein>
<evidence type="ECO:0000313" key="3">
    <source>
        <dbReference type="EMBL" id="ELZ42819.1"/>
    </source>
</evidence>
<gene>
    <name evidence="3" type="ORF">C471_02465</name>
</gene>